<keyword evidence="1" id="KW-0560">Oxidoreductase</keyword>
<accession>A0AAI8VTM1</accession>
<dbReference type="Gene3D" id="3.40.50.1970">
    <property type="match status" value="1"/>
</dbReference>
<dbReference type="Gene3D" id="1.20.1090.10">
    <property type="entry name" value="Dehydroquinate synthase-like - alpha domain"/>
    <property type="match status" value="1"/>
</dbReference>
<dbReference type="Proteomes" id="UP001295740">
    <property type="component" value="Unassembled WGS sequence"/>
</dbReference>
<proteinExistence type="predicted"/>
<evidence type="ECO:0000256" key="1">
    <source>
        <dbReference type="ARBA" id="ARBA00023002"/>
    </source>
</evidence>
<dbReference type="Pfam" id="PF25137">
    <property type="entry name" value="ADH_Fe_C"/>
    <property type="match status" value="1"/>
</dbReference>
<dbReference type="GO" id="GO:0005739">
    <property type="term" value="C:mitochondrion"/>
    <property type="evidence" value="ECO:0007669"/>
    <property type="project" value="TreeGrafter"/>
</dbReference>
<dbReference type="EMBL" id="CAUWAG010000014">
    <property type="protein sequence ID" value="CAJ2510409.1"/>
    <property type="molecule type" value="Genomic_DNA"/>
</dbReference>
<evidence type="ECO:0000259" key="3">
    <source>
        <dbReference type="Pfam" id="PF25137"/>
    </source>
</evidence>
<dbReference type="InterPro" id="IPR001670">
    <property type="entry name" value="ADH_Fe/GldA"/>
</dbReference>
<sequence length="434" mass="47910">MAVLEGETYRLAFPTFPDLENAAYVSYGVPFDIACTHHIKETYNAQRAYIIASALLSKNTDEVKKLENGLGDRHAGTWPGIAPHTPWAEVIEATKDALSKKADCLVIIGGGSLVDGAKAMLLFMVNNVTSVDGIREFEKKCSARDATGKKSSEIPVTSPTAALICIPTSLSGGEYTWYAGGTYPDDHLKSIMVHPFCGPRLIINDPKLSITAPEWRRTAGLMRDEDMDQAAIEGFNLIVPNLLITRKDWTDEEARLNCMIGVNKVMIMLKKVGHDETSCILLPSVMKWNAKVNGEKQERLKNVMWSEAPVAEVLKRRGLKPDSSDACDALDVIFRGLRMPRSLQDKGVGRDKFQAWAVNSLKDPCCKANPIPIEREEQVLEILEITPQEAAEDLQDFEYEDAALDIVIVFQLFSAHSKPGSKSPAVMPCLAAYR</sequence>
<dbReference type="Pfam" id="PF00465">
    <property type="entry name" value="Fe-ADH"/>
    <property type="match status" value="1"/>
</dbReference>
<dbReference type="InterPro" id="IPR056798">
    <property type="entry name" value="ADH_Fe_C"/>
</dbReference>
<organism evidence="4 5">
    <name type="scientific">Anthostomella pinea</name>
    <dbReference type="NCBI Taxonomy" id="933095"/>
    <lineage>
        <taxon>Eukaryota</taxon>
        <taxon>Fungi</taxon>
        <taxon>Dikarya</taxon>
        <taxon>Ascomycota</taxon>
        <taxon>Pezizomycotina</taxon>
        <taxon>Sordariomycetes</taxon>
        <taxon>Xylariomycetidae</taxon>
        <taxon>Xylariales</taxon>
        <taxon>Xylariaceae</taxon>
        <taxon>Anthostomella</taxon>
    </lineage>
</organism>
<evidence type="ECO:0000259" key="2">
    <source>
        <dbReference type="Pfam" id="PF00465"/>
    </source>
</evidence>
<dbReference type="GO" id="GO:0046872">
    <property type="term" value="F:metal ion binding"/>
    <property type="evidence" value="ECO:0007669"/>
    <property type="project" value="InterPro"/>
</dbReference>
<reference evidence="4" key="1">
    <citation type="submission" date="2023-10" db="EMBL/GenBank/DDBJ databases">
        <authorList>
            <person name="Hackl T."/>
        </authorList>
    </citation>
    <scope>NUCLEOTIDE SEQUENCE</scope>
</reference>
<keyword evidence="5" id="KW-1185">Reference proteome</keyword>
<feature type="domain" description="Fe-containing alcohol dehydrogenase-like C-terminal" evidence="3">
    <location>
        <begin position="272"/>
        <end position="384"/>
    </location>
</feature>
<dbReference type="InterPro" id="IPR039697">
    <property type="entry name" value="Alcohol_dehydrogenase_Fe"/>
</dbReference>
<dbReference type="GO" id="GO:0004022">
    <property type="term" value="F:alcohol dehydrogenase (NAD+) activity"/>
    <property type="evidence" value="ECO:0007669"/>
    <property type="project" value="TreeGrafter"/>
</dbReference>
<evidence type="ECO:0000313" key="5">
    <source>
        <dbReference type="Proteomes" id="UP001295740"/>
    </source>
</evidence>
<dbReference type="PANTHER" id="PTHR11496">
    <property type="entry name" value="ALCOHOL DEHYDROGENASE"/>
    <property type="match status" value="1"/>
</dbReference>
<evidence type="ECO:0000313" key="4">
    <source>
        <dbReference type="EMBL" id="CAJ2510409.1"/>
    </source>
</evidence>
<dbReference type="CDD" id="cd08192">
    <property type="entry name" value="MAR-like"/>
    <property type="match status" value="1"/>
</dbReference>
<name>A0AAI8VTM1_9PEZI</name>
<dbReference type="SUPFAM" id="SSF56796">
    <property type="entry name" value="Dehydroquinate synthase-like"/>
    <property type="match status" value="1"/>
</dbReference>
<comment type="caution">
    <text evidence="4">The sequence shown here is derived from an EMBL/GenBank/DDBJ whole genome shotgun (WGS) entry which is preliminary data.</text>
</comment>
<feature type="domain" description="Alcohol dehydrogenase iron-type/glycerol dehydrogenase GldA" evidence="2">
    <location>
        <begin position="41"/>
        <end position="206"/>
    </location>
</feature>
<dbReference type="PANTHER" id="PTHR11496:SF107">
    <property type="entry name" value="ALCOHOL DEHYDROGENASE, PUTATIVE (AFU_ORTHOLOGUE AFUA_1G06800)-RELATED"/>
    <property type="match status" value="1"/>
</dbReference>
<gene>
    <name evidence="4" type="ORF">KHLLAP_LOCUS10877</name>
</gene>
<dbReference type="AlphaFoldDB" id="A0AAI8VTM1"/>
<protein>
    <submittedName>
        <fullName evidence="4">Uu.00g051120.m01.CDS01</fullName>
    </submittedName>
</protein>